<dbReference type="SUPFAM" id="SSF46785">
    <property type="entry name" value="Winged helix' DNA-binding domain"/>
    <property type="match status" value="1"/>
</dbReference>
<dbReference type="PANTHER" id="PTHR24567:SF26">
    <property type="entry name" value="REGULATORY PROTEIN YEIL"/>
    <property type="match status" value="1"/>
</dbReference>
<proteinExistence type="predicted"/>
<dbReference type="EMBL" id="CP051775">
    <property type="protein sequence ID" value="QJE72855.1"/>
    <property type="molecule type" value="Genomic_DNA"/>
</dbReference>
<dbReference type="PROSITE" id="PS51063">
    <property type="entry name" value="HTH_CRP_2"/>
    <property type="match status" value="1"/>
</dbReference>
<organism evidence="6 7">
    <name type="scientific">Aerophototrophica crusticola</name>
    <dbReference type="NCBI Taxonomy" id="1709002"/>
    <lineage>
        <taxon>Bacteria</taxon>
        <taxon>Pseudomonadati</taxon>
        <taxon>Pseudomonadota</taxon>
        <taxon>Alphaproteobacteria</taxon>
        <taxon>Rhodospirillales</taxon>
        <taxon>Rhodospirillaceae</taxon>
        <taxon>Aerophototrophica</taxon>
    </lineage>
</organism>
<dbReference type="SMART" id="SM00100">
    <property type="entry name" value="cNMP"/>
    <property type="match status" value="1"/>
</dbReference>
<dbReference type="InterPro" id="IPR050397">
    <property type="entry name" value="Env_Response_Regulators"/>
</dbReference>
<gene>
    <name evidence="6" type="ORF">HHL28_06900</name>
</gene>
<dbReference type="GO" id="GO:0003700">
    <property type="term" value="F:DNA-binding transcription factor activity"/>
    <property type="evidence" value="ECO:0007669"/>
    <property type="project" value="TreeGrafter"/>
</dbReference>
<name>A0A858R640_9PROT</name>
<keyword evidence="2" id="KW-0238">DNA-binding</keyword>
<dbReference type="Pfam" id="PF00027">
    <property type="entry name" value="cNMP_binding"/>
    <property type="match status" value="1"/>
</dbReference>
<dbReference type="InterPro" id="IPR036388">
    <property type="entry name" value="WH-like_DNA-bd_sf"/>
</dbReference>
<evidence type="ECO:0000256" key="3">
    <source>
        <dbReference type="ARBA" id="ARBA00023163"/>
    </source>
</evidence>
<keyword evidence="7" id="KW-1185">Reference proteome</keyword>
<dbReference type="KEGG" id="acru:HHL28_06900"/>
<dbReference type="InterPro" id="IPR036390">
    <property type="entry name" value="WH_DNA-bd_sf"/>
</dbReference>
<evidence type="ECO:0000259" key="5">
    <source>
        <dbReference type="PROSITE" id="PS51063"/>
    </source>
</evidence>
<sequence>MTELHPASLDHIDLFRACTAEERASLARQCSWRHFHPGEQIIDRASESRDVCMIVEGRVRVVNYSLSGREITFDDVNAGGYLGELSAIDGEPRSASIVALTETHVAFMSPRLFQETVTKHPEVAWQVMKRLARIVRASTGRIMDLSTLGANNRVHAELLRLAKPGLKPDNTAEITPVPIHSDIASRVSTTRETVARVMSDLARDHIVERHGNSLLIRDFEKLEAMVEEVRGD</sequence>
<dbReference type="PROSITE" id="PS50042">
    <property type="entry name" value="CNMP_BINDING_3"/>
    <property type="match status" value="1"/>
</dbReference>
<keyword evidence="3" id="KW-0804">Transcription</keyword>
<feature type="domain" description="HTH crp-type" evidence="5">
    <location>
        <begin position="148"/>
        <end position="220"/>
    </location>
</feature>
<protein>
    <submittedName>
        <fullName evidence="6">Crp/Fnr family transcriptional regulator</fullName>
    </submittedName>
</protein>
<evidence type="ECO:0000256" key="1">
    <source>
        <dbReference type="ARBA" id="ARBA00023015"/>
    </source>
</evidence>
<evidence type="ECO:0000256" key="2">
    <source>
        <dbReference type="ARBA" id="ARBA00023125"/>
    </source>
</evidence>
<dbReference type="GO" id="GO:0003677">
    <property type="term" value="F:DNA binding"/>
    <property type="evidence" value="ECO:0007669"/>
    <property type="project" value="UniProtKB-KW"/>
</dbReference>
<evidence type="ECO:0000313" key="7">
    <source>
        <dbReference type="Proteomes" id="UP000501891"/>
    </source>
</evidence>
<dbReference type="Gene3D" id="1.10.10.10">
    <property type="entry name" value="Winged helix-like DNA-binding domain superfamily/Winged helix DNA-binding domain"/>
    <property type="match status" value="1"/>
</dbReference>
<dbReference type="Proteomes" id="UP000501891">
    <property type="component" value="Chromosome"/>
</dbReference>
<dbReference type="InterPro" id="IPR014710">
    <property type="entry name" value="RmlC-like_jellyroll"/>
</dbReference>
<dbReference type="Pfam" id="PF13545">
    <property type="entry name" value="HTH_Crp_2"/>
    <property type="match status" value="1"/>
</dbReference>
<accession>A0A858R640</accession>
<evidence type="ECO:0000259" key="4">
    <source>
        <dbReference type="PROSITE" id="PS50042"/>
    </source>
</evidence>
<dbReference type="Gene3D" id="2.60.120.10">
    <property type="entry name" value="Jelly Rolls"/>
    <property type="match status" value="1"/>
</dbReference>
<dbReference type="GO" id="GO:0005829">
    <property type="term" value="C:cytosol"/>
    <property type="evidence" value="ECO:0007669"/>
    <property type="project" value="TreeGrafter"/>
</dbReference>
<dbReference type="InterPro" id="IPR018490">
    <property type="entry name" value="cNMP-bd_dom_sf"/>
</dbReference>
<dbReference type="InterPro" id="IPR000595">
    <property type="entry name" value="cNMP-bd_dom"/>
</dbReference>
<evidence type="ECO:0000313" key="6">
    <source>
        <dbReference type="EMBL" id="QJE72855.1"/>
    </source>
</evidence>
<feature type="domain" description="Cyclic nucleotide-binding" evidence="4">
    <location>
        <begin position="14"/>
        <end position="134"/>
    </location>
</feature>
<dbReference type="PANTHER" id="PTHR24567">
    <property type="entry name" value="CRP FAMILY TRANSCRIPTIONAL REGULATORY PROTEIN"/>
    <property type="match status" value="1"/>
</dbReference>
<dbReference type="InterPro" id="IPR012318">
    <property type="entry name" value="HTH_CRP"/>
</dbReference>
<dbReference type="SUPFAM" id="SSF51206">
    <property type="entry name" value="cAMP-binding domain-like"/>
    <property type="match status" value="1"/>
</dbReference>
<keyword evidence="1" id="KW-0805">Transcription regulation</keyword>
<dbReference type="SMART" id="SM00419">
    <property type="entry name" value="HTH_CRP"/>
    <property type="match status" value="1"/>
</dbReference>
<dbReference type="CDD" id="cd00038">
    <property type="entry name" value="CAP_ED"/>
    <property type="match status" value="1"/>
</dbReference>
<dbReference type="AlphaFoldDB" id="A0A858R640"/>
<reference evidence="6" key="1">
    <citation type="submission" date="2020-04" db="EMBL/GenBank/DDBJ databases">
        <title>A desert anoxygenic phototrophic bacterium fixes CO2 using RubisCO under aerobic conditions.</title>
        <authorList>
            <person name="Tang K."/>
        </authorList>
    </citation>
    <scope>NUCLEOTIDE SEQUENCE [LARGE SCALE GENOMIC DNA]</scope>
    <source>
        <strain evidence="6">MIMtkB3</strain>
    </source>
</reference>